<evidence type="ECO:0000313" key="15">
    <source>
        <dbReference type="EMBL" id="VDL62690.1"/>
    </source>
</evidence>
<dbReference type="EMBL" id="UYSL01000093">
    <property type="protein sequence ID" value="VDL62690.1"/>
    <property type="molecule type" value="Genomic_DNA"/>
</dbReference>
<dbReference type="Gene3D" id="1.10.720.30">
    <property type="entry name" value="SAP domain"/>
    <property type="match status" value="1"/>
</dbReference>
<keyword evidence="4" id="KW-0808">Transferase</keyword>
<dbReference type="Gene3D" id="2.60.120.780">
    <property type="entry name" value="PINIT domain"/>
    <property type="match status" value="1"/>
</dbReference>
<dbReference type="CDD" id="cd16650">
    <property type="entry name" value="SP-RING_PIAS-like"/>
    <property type="match status" value="1"/>
</dbReference>
<dbReference type="Proteomes" id="UP000271162">
    <property type="component" value="Unassembled WGS sequence"/>
</dbReference>
<accession>A0A0N4XCR9</accession>
<reference evidence="17" key="1">
    <citation type="submission" date="2017-02" db="UniProtKB">
        <authorList>
            <consortium name="WormBaseParasite"/>
        </authorList>
    </citation>
    <scope>IDENTIFICATION</scope>
</reference>
<keyword evidence="16" id="KW-1185">Reference proteome</keyword>
<dbReference type="STRING" id="27835.A0A0N4XCR9"/>
<keyword evidence="5" id="KW-0479">Metal-binding</keyword>
<evidence type="ECO:0000256" key="1">
    <source>
        <dbReference type="ARBA" id="ARBA00004123"/>
    </source>
</evidence>
<feature type="compositionally biased region" description="Low complexity" evidence="11">
    <location>
        <begin position="426"/>
        <end position="440"/>
    </location>
</feature>
<dbReference type="PANTHER" id="PTHR10782">
    <property type="entry name" value="ZINC FINGER MIZ DOMAIN-CONTAINING PROTEIN"/>
    <property type="match status" value="1"/>
</dbReference>
<evidence type="ECO:0000259" key="12">
    <source>
        <dbReference type="PROSITE" id="PS50800"/>
    </source>
</evidence>
<feature type="compositionally biased region" description="Low complexity" evidence="11">
    <location>
        <begin position="678"/>
        <end position="688"/>
    </location>
</feature>
<evidence type="ECO:0000256" key="3">
    <source>
        <dbReference type="ARBA" id="ARBA00005383"/>
    </source>
</evidence>
<dbReference type="PROSITE" id="PS51466">
    <property type="entry name" value="PINIT"/>
    <property type="match status" value="1"/>
</dbReference>
<evidence type="ECO:0000256" key="4">
    <source>
        <dbReference type="ARBA" id="ARBA00022679"/>
    </source>
</evidence>
<dbReference type="PROSITE" id="PS51044">
    <property type="entry name" value="ZF_SP_RING"/>
    <property type="match status" value="1"/>
</dbReference>
<dbReference type="GO" id="GO:0005634">
    <property type="term" value="C:nucleus"/>
    <property type="evidence" value="ECO:0007669"/>
    <property type="project" value="UniProtKB-SubCell"/>
</dbReference>
<evidence type="ECO:0000256" key="8">
    <source>
        <dbReference type="ARBA" id="ARBA00022833"/>
    </source>
</evidence>
<dbReference type="PANTHER" id="PTHR10782:SF94">
    <property type="entry name" value="SUPPRESSOR OF VARIEGATION 2-10, ISOFORM I"/>
    <property type="match status" value="1"/>
</dbReference>
<proteinExistence type="inferred from homology"/>
<feature type="domain" description="SP-RING-type" evidence="13">
    <location>
        <begin position="308"/>
        <end position="389"/>
    </location>
</feature>
<evidence type="ECO:0000313" key="17">
    <source>
        <dbReference type="WBParaSite" id="NBR_0000026801-mRNA-1"/>
    </source>
</evidence>
<dbReference type="GO" id="GO:0000785">
    <property type="term" value="C:chromatin"/>
    <property type="evidence" value="ECO:0007669"/>
    <property type="project" value="TreeGrafter"/>
</dbReference>
<dbReference type="GO" id="GO:0003712">
    <property type="term" value="F:transcription coregulator activity"/>
    <property type="evidence" value="ECO:0007669"/>
    <property type="project" value="TreeGrafter"/>
</dbReference>
<dbReference type="WBParaSite" id="NBR_0000026801-mRNA-1">
    <property type="protein sequence ID" value="NBR_0000026801-mRNA-1"/>
    <property type="gene ID" value="NBR_0000026801"/>
</dbReference>
<sequence>MIASMRVNELQTVLSLFKMPKLGKKQELIHRCTELLRTPALQVQVANQVKMLVGKNGNRVAPYPIPVSSRGYVPNGGMMNGTSQYNSYRSGHQIIHPLQSGVVQQARTIPCRPVKNLVPMDLPFFDCHQTLLEPMELPMVVSGARTPCKQSFSFTYPRERFLSWSHSTPLPRFELQLRFYQIPLGYNSQELPDDFPLNCITRIEDHNVQLPAVIPTNKPNVEPKRPSRPVDITQYCLNVRDPSRPLRLYVEWTGDKRVWAVYRVTSEILRDRAIGAPTTPPFGKEPINHYQNEGVTRELIRTRLSGGCDDDIAMQQLKISLLCPLSRTRIRLPARCKKCSHLQCFDMFNYLQMNEKRPTWRCPVCSDWAPYKLLIIDEYFQNVLNNVEQEAVEVELLVDGSYRTVKSECIDVDSDDMSEDVKPTVSGISSSTGTAPAAPKAKVADDDIIGRFSMFPLGYRLVVAIHFLLFLVLSDSDDEDGAVERAIRASISDTGPSGAPVSPPSRSRDSSIIILDDDSPPRPPPLPPKTNPPPQLPSISTPPISTTPTFGTQLGQVASCSANATIGYGSLPSVTTSHLSTLQTQAHAGITATQALYNNNGPLSYYHQSQWSQPAASRPQYPTTSSGTLMPGSSYQSLSYKQSLGNLLGRYPANNTNTMPFSYSPATGPPPPPPPHTQPQGYPGPGSNLQQVLASLVQQSTYQNGTGGGAQ</sequence>
<dbReference type="GO" id="GO:0016925">
    <property type="term" value="P:protein sumoylation"/>
    <property type="evidence" value="ECO:0007669"/>
    <property type="project" value="UniProtKB-UniPathway"/>
</dbReference>
<name>A0A0N4XCR9_NIPBR</name>
<dbReference type="Gene3D" id="3.30.40.10">
    <property type="entry name" value="Zinc/RING finger domain, C3HC4 (zinc finger)"/>
    <property type="match status" value="1"/>
</dbReference>
<organism evidence="17">
    <name type="scientific">Nippostrongylus brasiliensis</name>
    <name type="common">Rat hookworm</name>
    <dbReference type="NCBI Taxonomy" id="27835"/>
    <lineage>
        <taxon>Eukaryota</taxon>
        <taxon>Metazoa</taxon>
        <taxon>Ecdysozoa</taxon>
        <taxon>Nematoda</taxon>
        <taxon>Chromadorea</taxon>
        <taxon>Rhabditida</taxon>
        <taxon>Rhabditina</taxon>
        <taxon>Rhabditomorpha</taxon>
        <taxon>Strongyloidea</taxon>
        <taxon>Heligmosomidae</taxon>
        <taxon>Nippostrongylus</taxon>
    </lineage>
</organism>
<dbReference type="UniPathway" id="UPA00886"/>
<dbReference type="GO" id="GO:0006357">
    <property type="term" value="P:regulation of transcription by RNA polymerase II"/>
    <property type="evidence" value="ECO:0007669"/>
    <property type="project" value="TreeGrafter"/>
</dbReference>
<dbReference type="OMA" id="TPIVECK"/>
<dbReference type="Pfam" id="PF14324">
    <property type="entry name" value="PINIT"/>
    <property type="match status" value="1"/>
</dbReference>
<feature type="compositionally biased region" description="Pro residues" evidence="11">
    <location>
        <begin position="521"/>
        <end position="536"/>
    </location>
</feature>
<dbReference type="InterPro" id="IPR023321">
    <property type="entry name" value="PINIT"/>
</dbReference>
<evidence type="ECO:0000256" key="11">
    <source>
        <dbReference type="SAM" id="MobiDB-lite"/>
    </source>
</evidence>
<evidence type="ECO:0000256" key="2">
    <source>
        <dbReference type="ARBA" id="ARBA00004718"/>
    </source>
</evidence>
<evidence type="ECO:0000259" key="14">
    <source>
        <dbReference type="PROSITE" id="PS51466"/>
    </source>
</evidence>
<keyword evidence="8" id="KW-0862">Zinc</keyword>
<dbReference type="GO" id="GO:0061665">
    <property type="term" value="F:SUMO ligase activity"/>
    <property type="evidence" value="ECO:0007669"/>
    <property type="project" value="TreeGrafter"/>
</dbReference>
<dbReference type="InterPro" id="IPR004181">
    <property type="entry name" value="Znf_MIZ"/>
</dbReference>
<keyword evidence="9" id="KW-0539">Nucleus</keyword>
<keyword evidence="7" id="KW-0833">Ubl conjugation pathway</keyword>
<feature type="region of interest" description="Disordered" evidence="11">
    <location>
        <begin position="649"/>
        <end position="688"/>
    </location>
</feature>
<evidence type="ECO:0000256" key="9">
    <source>
        <dbReference type="ARBA" id="ARBA00023242"/>
    </source>
</evidence>
<dbReference type="InterPro" id="IPR013083">
    <property type="entry name" value="Znf_RING/FYVE/PHD"/>
</dbReference>
<gene>
    <name evidence="15" type="ORF">NBR_LOCUS269</name>
</gene>
<dbReference type="AlphaFoldDB" id="A0A0N4XCR9"/>
<comment type="similarity">
    <text evidence="3">Belongs to the PIAS family.</text>
</comment>
<feature type="domain" description="PINIT" evidence="14">
    <location>
        <begin position="106"/>
        <end position="269"/>
    </location>
</feature>
<dbReference type="InterPro" id="IPR036361">
    <property type="entry name" value="SAP_dom_sf"/>
</dbReference>
<protein>
    <submittedName>
        <fullName evidence="17">E3 SUMO-protein ligase gei-17 (inferred by orthology to a C. elegans protein)</fullName>
    </submittedName>
</protein>
<dbReference type="SUPFAM" id="SSF68906">
    <property type="entry name" value="SAP domain"/>
    <property type="match status" value="1"/>
</dbReference>
<comment type="subcellular location">
    <subcellularLocation>
        <location evidence="1">Nucleus</location>
    </subcellularLocation>
</comment>
<feature type="region of interest" description="Disordered" evidence="11">
    <location>
        <begin position="416"/>
        <end position="440"/>
    </location>
</feature>
<dbReference type="PROSITE" id="PS50800">
    <property type="entry name" value="SAP"/>
    <property type="match status" value="1"/>
</dbReference>
<keyword evidence="6 10" id="KW-0863">Zinc-finger</keyword>
<dbReference type="InterPro" id="IPR003034">
    <property type="entry name" value="SAP_dom"/>
</dbReference>
<evidence type="ECO:0000259" key="13">
    <source>
        <dbReference type="PROSITE" id="PS51044"/>
    </source>
</evidence>
<evidence type="ECO:0000256" key="7">
    <source>
        <dbReference type="ARBA" id="ARBA00022786"/>
    </source>
</evidence>
<feature type="compositionally biased region" description="Pro residues" evidence="11">
    <location>
        <begin position="667"/>
        <end position="677"/>
    </location>
</feature>
<evidence type="ECO:0000256" key="6">
    <source>
        <dbReference type="ARBA" id="ARBA00022771"/>
    </source>
</evidence>
<evidence type="ECO:0000313" key="16">
    <source>
        <dbReference type="Proteomes" id="UP000271162"/>
    </source>
</evidence>
<dbReference type="InterPro" id="IPR038654">
    <property type="entry name" value="PINIT_sf"/>
</dbReference>
<evidence type="ECO:0000256" key="5">
    <source>
        <dbReference type="ARBA" id="ARBA00022723"/>
    </source>
</evidence>
<feature type="domain" description="SAP" evidence="12">
    <location>
        <begin position="2"/>
        <end position="36"/>
    </location>
</feature>
<dbReference type="GO" id="GO:0008270">
    <property type="term" value="F:zinc ion binding"/>
    <property type="evidence" value="ECO:0007669"/>
    <property type="project" value="UniProtKB-KW"/>
</dbReference>
<feature type="compositionally biased region" description="Low complexity" evidence="11">
    <location>
        <begin position="537"/>
        <end position="549"/>
    </location>
</feature>
<dbReference type="Pfam" id="PF02891">
    <property type="entry name" value="zf-MIZ"/>
    <property type="match status" value="1"/>
</dbReference>
<evidence type="ECO:0000256" key="10">
    <source>
        <dbReference type="PROSITE-ProRule" id="PRU00452"/>
    </source>
</evidence>
<feature type="region of interest" description="Disordered" evidence="11">
    <location>
        <begin position="488"/>
        <end position="551"/>
    </location>
</feature>
<comment type="pathway">
    <text evidence="2">Protein modification; protein sumoylation.</text>
</comment>
<reference evidence="15 16" key="2">
    <citation type="submission" date="2018-11" db="EMBL/GenBank/DDBJ databases">
        <authorList>
            <consortium name="Pathogen Informatics"/>
        </authorList>
    </citation>
    <scope>NUCLEOTIDE SEQUENCE [LARGE SCALE GENOMIC DNA]</scope>
</reference>
<dbReference type="SMART" id="SM00513">
    <property type="entry name" value="SAP"/>
    <property type="match status" value="1"/>
</dbReference>